<protein>
    <submittedName>
        <fullName evidence="1">Uncharacterized protein</fullName>
    </submittedName>
</protein>
<comment type="caution">
    <text evidence="1">The sequence shown here is derived from an EMBL/GenBank/DDBJ whole genome shotgun (WGS) entry which is preliminary data.</text>
</comment>
<accession>A0ABU8XIK2</accession>
<name>A0ABU8XIK2_9BURK</name>
<evidence type="ECO:0000313" key="2">
    <source>
        <dbReference type="Proteomes" id="UP001367030"/>
    </source>
</evidence>
<organism evidence="1 2">
    <name type="scientific">Variovorax robiniae</name>
    <dbReference type="NCBI Taxonomy" id="1836199"/>
    <lineage>
        <taxon>Bacteria</taxon>
        <taxon>Pseudomonadati</taxon>
        <taxon>Pseudomonadota</taxon>
        <taxon>Betaproteobacteria</taxon>
        <taxon>Burkholderiales</taxon>
        <taxon>Comamonadaceae</taxon>
        <taxon>Variovorax</taxon>
    </lineage>
</organism>
<proteinExistence type="predicted"/>
<sequence length="139" mass="14704">MRQQIIAKALAELAGDGANPAAVADATVGALRLLHTELGSLIGSQATGALYARSLHLTRSSFQWLNQPAPDPPEAGLSTLRSDLSLRDPTEAREAGEAILLAFADLLVSLIGEPLTHRLLQSAWGRAADDEPSGRTRDE</sequence>
<evidence type="ECO:0000313" key="1">
    <source>
        <dbReference type="EMBL" id="MEJ8859389.1"/>
    </source>
</evidence>
<dbReference type="Proteomes" id="UP001367030">
    <property type="component" value="Unassembled WGS sequence"/>
</dbReference>
<keyword evidence="2" id="KW-1185">Reference proteome</keyword>
<gene>
    <name evidence="1" type="ORF">WKW79_32805</name>
</gene>
<dbReference type="EMBL" id="JBBKZS010000028">
    <property type="protein sequence ID" value="MEJ8859389.1"/>
    <property type="molecule type" value="Genomic_DNA"/>
</dbReference>
<dbReference type="RefSeq" id="WP_340339429.1">
    <property type="nucleotide sequence ID" value="NZ_JBBKZS010000028.1"/>
</dbReference>
<reference evidence="1 2" key="1">
    <citation type="submission" date="2024-03" db="EMBL/GenBank/DDBJ databases">
        <title>Novel species of the genus Variovorax.</title>
        <authorList>
            <person name="Liu Q."/>
            <person name="Xin Y.-H."/>
        </authorList>
    </citation>
    <scope>NUCLEOTIDE SEQUENCE [LARGE SCALE GENOMIC DNA]</scope>
    <source>
        <strain evidence="1 2">KACC 18901</strain>
    </source>
</reference>